<dbReference type="SUPFAM" id="SSF53448">
    <property type="entry name" value="Nucleotide-diphospho-sugar transferases"/>
    <property type="match status" value="1"/>
</dbReference>
<keyword evidence="11" id="KW-0735">Signal-anchor</keyword>
<keyword evidence="8" id="KW-0808">Transferase</keyword>
<feature type="disulfide bond" evidence="25">
    <location>
        <begin position="360"/>
        <end position="383"/>
    </location>
</feature>
<evidence type="ECO:0000256" key="17">
    <source>
        <dbReference type="ARBA" id="ARBA00023211"/>
    </source>
</evidence>
<keyword evidence="12" id="KW-1133">Transmembrane helix</keyword>
<evidence type="ECO:0000313" key="27">
    <source>
        <dbReference type="Proteomes" id="UP000821853"/>
    </source>
</evidence>
<evidence type="ECO:0000256" key="6">
    <source>
        <dbReference type="ARBA" id="ARBA00014817"/>
    </source>
</evidence>
<dbReference type="GO" id="GO:0005795">
    <property type="term" value="C:Golgi stack"/>
    <property type="evidence" value="ECO:0007669"/>
    <property type="project" value="InterPro"/>
</dbReference>
<comment type="catalytic activity">
    <reaction evidence="22">
        <text>an N(4)-{beta-D-GlcNAc-(1-&gt;2)-alpha-D-Man-(1-&gt;3)-[alpha-D-Man-(1-&gt;6)]-beta-D-Man-(1-&gt;4)-beta-D-GlcNAc-(1-&gt;4)-beta-D-GlcNAc}-L-asparaginyl-[protein] + UDP-N-acetyl-alpha-D-glucosamine = N(4)-{beta-D-GlcNAc-(1-&gt;2)-alpha-D-Man-(1-&gt;3)-[beta-D-GlcNAc-(1-&gt;2)-alpha-D-Man-(1-&gt;6)]-beta-D-Man-(1-&gt;4)-beta-D-GlcNAc-(1-&gt;4)-beta-D-GlcNAc}-L-asparaginyl-[protein] + UDP + H(+)</text>
        <dbReference type="Rhea" id="RHEA:12941"/>
        <dbReference type="Rhea" id="RHEA-COMP:13526"/>
        <dbReference type="Rhea" id="RHEA-COMP:14369"/>
        <dbReference type="ChEBI" id="CHEBI:15378"/>
        <dbReference type="ChEBI" id="CHEBI:57705"/>
        <dbReference type="ChEBI" id="CHEBI:58223"/>
        <dbReference type="ChEBI" id="CHEBI:60615"/>
        <dbReference type="ChEBI" id="CHEBI:60651"/>
        <dbReference type="EC" id="2.4.1.143"/>
    </reaction>
</comment>
<feature type="binding site" evidence="24">
    <location>
        <position position="400"/>
    </location>
    <ligand>
        <name>Mn(2+)</name>
        <dbReference type="ChEBI" id="CHEBI:29035"/>
    </ligand>
</feature>
<dbReference type="Pfam" id="PF05060">
    <property type="entry name" value="MGAT2"/>
    <property type="match status" value="2"/>
</dbReference>
<feature type="binding site" evidence="23">
    <location>
        <position position="132"/>
    </location>
    <ligand>
        <name>substrate</name>
    </ligand>
</feature>
<evidence type="ECO:0000256" key="11">
    <source>
        <dbReference type="ARBA" id="ARBA00022968"/>
    </source>
</evidence>
<evidence type="ECO:0000256" key="7">
    <source>
        <dbReference type="ARBA" id="ARBA00022676"/>
    </source>
</evidence>
<keyword evidence="13" id="KW-0333">Golgi apparatus</keyword>
<evidence type="ECO:0000256" key="18">
    <source>
        <dbReference type="ARBA" id="ARBA00029663"/>
    </source>
</evidence>
<dbReference type="GO" id="GO:0009312">
    <property type="term" value="P:oligosaccharide biosynthetic process"/>
    <property type="evidence" value="ECO:0007669"/>
    <property type="project" value="InterPro"/>
</dbReference>
<evidence type="ECO:0000256" key="8">
    <source>
        <dbReference type="ARBA" id="ARBA00022679"/>
    </source>
</evidence>
<dbReference type="Proteomes" id="UP000821853">
    <property type="component" value="Chromosome 5"/>
</dbReference>
<evidence type="ECO:0000256" key="25">
    <source>
        <dbReference type="PIRSR" id="PIRSR607754-3"/>
    </source>
</evidence>
<keyword evidence="9" id="KW-0812">Transmembrane</keyword>
<reference evidence="26 27" key="1">
    <citation type="journal article" date="2020" name="Cell">
        <title>Large-Scale Comparative Analyses of Tick Genomes Elucidate Their Genetic Diversity and Vector Capacities.</title>
        <authorList>
            <consortium name="Tick Genome and Microbiome Consortium (TIGMIC)"/>
            <person name="Jia N."/>
            <person name="Wang J."/>
            <person name="Shi W."/>
            <person name="Du L."/>
            <person name="Sun Y."/>
            <person name="Zhan W."/>
            <person name="Jiang J.F."/>
            <person name="Wang Q."/>
            <person name="Zhang B."/>
            <person name="Ji P."/>
            <person name="Bell-Sakyi L."/>
            <person name="Cui X.M."/>
            <person name="Yuan T.T."/>
            <person name="Jiang B.G."/>
            <person name="Yang W.F."/>
            <person name="Lam T.T."/>
            <person name="Chang Q.C."/>
            <person name="Ding S.J."/>
            <person name="Wang X.J."/>
            <person name="Zhu J.G."/>
            <person name="Ruan X.D."/>
            <person name="Zhao L."/>
            <person name="Wei J.T."/>
            <person name="Ye R.Z."/>
            <person name="Que T.C."/>
            <person name="Du C.H."/>
            <person name="Zhou Y.H."/>
            <person name="Cheng J.X."/>
            <person name="Dai P.F."/>
            <person name="Guo W.B."/>
            <person name="Han X.H."/>
            <person name="Huang E.J."/>
            <person name="Li L.F."/>
            <person name="Wei W."/>
            <person name="Gao Y.C."/>
            <person name="Liu J.Z."/>
            <person name="Shao H.Z."/>
            <person name="Wang X."/>
            <person name="Wang C.C."/>
            <person name="Yang T.C."/>
            <person name="Huo Q.B."/>
            <person name="Li W."/>
            <person name="Chen H.Y."/>
            <person name="Chen S.E."/>
            <person name="Zhou L.G."/>
            <person name="Ni X.B."/>
            <person name="Tian J.H."/>
            <person name="Sheng Y."/>
            <person name="Liu T."/>
            <person name="Pan Y.S."/>
            <person name="Xia L.Y."/>
            <person name="Li J."/>
            <person name="Zhao F."/>
            <person name="Cao W.C."/>
        </authorList>
    </citation>
    <scope>NUCLEOTIDE SEQUENCE [LARGE SCALE GENOMIC DNA]</scope>
    <source>
        <strain evidence="26">HaeL-2018</strain>
    </source>
</reference>
<evidence type="ECO:0000313" key="26">
    <source>
        <dbReference type="EMBL" id="KAH9375445.1"/>
    </source>
</evidence>
<feature type="binding site" evidence="23">
    <location>
        <position position="289"/>
    </location>
    <ligand>
        <name>substrate</name>
    </ligand>
</feature>
<evidence type="ECO:0000256" key="12">
    <source>
        <dbReference type="ARBA" id="ARBA00022989"/>
    </source>
</evidence>
<feature type="binding site" evidence="23">
    <location>
        <begin position="207"/>
        <end position="211"/>
    </location>
    <ligand>
        <name>substrate</name>
    </ligand>
</feature>
<dbReference type="PANTHER" id="PTHR12871">
    <property type="entry name" value="BETA-1,2-N-ACETYLGLUCOSAMINYLTRANSFERASE II"/>
    <property type="match status" value="1"/>
</dbReference>
<feature type="binding site" evidence="24">
    <location>
        <position position="239"/>
    </location>
    <ligand>
        <name>Mn(2+)</name>
        <dbReference type="ChEBI" id="CHEBI:29035"/>
    </ligand>
</feature>
<dbReference type="VEuPathDB" id="VectorBase:HLOH_065360"/>
<evidence type="ECO:0000256" key="20">
    <source>
        <dbReference type="ARBA" id="ARBA00032552"/>
    </source>
</evidence>
<dbReference type="Gene3D" id="3.90.550.10">
    <property type="entry name" value="Spore Coat Polysaccharide Biosynthesis Protein SpsA, Chain A"/>
    <property type="match status" value="1"/>
</dbReference>
<evidence type="ECO:0000256" key="14">
    <source>
        <dbReference type="ARBA" id="ARBA00023136"/>
    </source>
</evidence>
<proteinExistence type="inferred from homology"/>
<keyword evidence="15 25" id="KW-1015">Disulfide bond</keyword>
<evidence type="ECO:0000256" key="9">
    <source>
        <dbReference type="ARBA" id="ARBA00022692"/>
    </source>
</evidence>
<dbReference type="PANTHER" id="PTHR12871:SF0">
    <property type="entry name" value="ALPHA-1,6-MANNOSYL-GLYCOPROTEIN 2-BETA-N-ACETYLGLUCOSAMINYLTRANSFERASE"/>
    <property type="match status" value="1"/>
</dbReference>
<keyword evidence="7" id="KW-0328">Glycosyltransferase</keyword>
<evidence type="ECO:0000256" key="3">
    <source>
        <dbReference type="ARBA" id="ARBA00004922"/>
    </source>
</evidence>
<comment type="similarity">
    <text evidence="4">Belongs to the glycosyltransferase 16 (GT16) protein family.</text>
</comment>
<dbReference type="AlphaFoldDB" id="A0A9J6GIX9"/>
<protein>
    <recommendedName>
        <fullName evidence="6">Alpha-1,6-mannosyl-glycoprotein 2-beta-N-acetylglucosaminyltransferase</fullName>
        <ecNumber evidence="5">2.4.1.143</ecNumber>
    </recommendedName>
    <alternativeName>
        <fullName evidence="21">Beta-1,2-N-acetylglucosaminyltransferase II</fullName>
    </alternativeName>
    <alternativeName>
        <fullName evidence="20">GlcNAc-T II</fullName>
    </alternativeName>
    <alternativeName>
        <fullName evidence="19">Mannoside acetylglucosaminyltransferase 2</fullName>
    </alternativeName>
    <alternativeName>
        <fullName evidence="18">N-glycosyl-oligosaccharide-glycoprotein N-acetylglucosaminyltransferase II</fullName>
    </alternativeName>
</protein>
<keyword evidence="27" id="KW-1185">Reference proteome</keyword>
<dbReference type="GO" id="GO:0000139">
    <property type="term" value="C:Golgi membrane"/>
    <property type="evidence" value="ECO:0007669"/>
    <property type="project" value="UniProtKB-SubCell"/>
</dbReference>
<evidence type="ECO:0000256" key="13">
    <source>
        <dbReference type="ARBA" id="ARBA00023034"/>
    </source>
</evidence>
<evidence type="ECO:0000256" key="19">
    <source>
        <dbReference type="ARBA" id="ARBA00031203"/>
    </source>
</evidence>
<name>A0A9J6GIX9_HAELO</name>
<dbReference type="OMA" id="FWSAEIN"/>
<dbReference type="EC" id="2.4.1.143" evidence="5"/>
<evidence type="ECO:0000256" key="24">
    <source>
        <dbReference type="PIRSR" id="PIRSR607754-2"/>
    </source>
</evidence>
<sequence>MGWVTRLLRRGRPLRLLALACLAMVVWLQARLTLVGQLTLGGDEAPAAAPAQPNLTWTLFNNTRELEILREYVAQLNQAQTVHNVEEFGPLEKGDPVIVIQVHNRWHYLLSLLDSLRTARDINRTLLIFSHDEYSPIVESLPYKVDFCKMMQIFLPHAIQLYPNQFPGQDPKDCPRDIKKDDALRRGCNNAEHPDSFGHYREAKFSQTKHHWWWKMNRVMDGLNITKDHDGPFILLEEDHYAAPDFLHVLRLMEAERANHKECSMLVLGTYVKAFNYHITGNQAAAALRSASMILLMALFGEWFGKLEEHIEPRLQQAWQFGCIGGEFFVRVEILKWSSSKHNMGMVLYRDLWVTIRNNCSNMFCHFDDYNWDWSLYRISMVCLPTPIQAMVVKSTRVFHTGECGVNHRSKNCSSQKMVQQAKNVIGSARSHLFPKSVQVKRGVQRNLKPPKGNGGWGDVRDHHLCLKSGSVSTVHR</sequence>
<feature type="disulfide bond" evidence="25">
    <location>
        <begin position="174"/>
        <end position="188"/>
    </location>
</feature>
<evidence type="ECO:0000256" key="15">
    <source>
        <dbReference type="ARBA" id="ARBA00023157"/>
    </source>
</evidence>
<gene>
    <name evidence="26" type="ORF">HPB48_013486</name>
</gene>
<organism evidence="26 27">
    <name type="scientific">Haemaphysalis longicornis</name>
    <name type="common">Bush tick</name>
    <dbReference type="NCBI Taxonomy" id="44386"/>
    <lineage>
        <taxon>Eukaryota</taxon>
        <taxon>Metazoa</taxon>
        <taxon>Ecdysozoa</taxon>
        <taxon>Arthropoda</taxon>
        <taxon>Chelicerata</taxon>
        <taxon>Arachnida</taxon>
        <taxon>Acari</taxon>
        <taxon>Parasitiformes</taxon>
        <taxon>Ixodida</taxon>
        <taxon>Ixodoidea</taxon>
        <taxon>Ixodidae</taxon>
        <taxon>Haemaphysalinae</taxon>
        <taxon>Haemaphysalis</taxon>
    </lineage>
</organism>
<dbReference type="InterPro" id="IPR007754">
    <property type="entry name" value="GlcNAc_II"/>
</dbReference>
<dbReference type="OrthoDB" id="6019616at2759"/>
<keyword evidence="14" id="KW-0472">Membrane</keyword>
<evidence type="ECO:0000256" key="21">
    <source>
        <dbReference type="ARBA" id="ARBA00032915"/>
    </source>
</evidence>
<keyword evidence="16" id="KW-0325">Glycoprotein</keyword>
<comment type="cofactor">
    <cofactor evidence="1 24">
        <name>Mn(2+)</name>
        <dbReference type="ChEBI" id="CHEBI:29035"/>
    </cofactor>
</comment>
<evidence type="ECO:0000256" key="4">
    <source>
        <dbReference type="ARBA" id="ARBA00011011"/>
    </source>
</evidence>
<evidence type="ECO:0000256" key="10">
    <source>
        <dbReference type="ARBA" id="ARBA00022723"/>
    </source>
</evidence>
<dbReference type="GO" id="GO:0046872">
    <property type="term" value="F:metal ion binding"/>
    <property type="evidence" value="ECO:0007669"/>
    <property type="project" value="UniProtKB-KW"/>
</dbReference>
<evidence type="ECO:0000256" key="22">
    <source>
        <dbReference type="ARBA" id="ARBA00093257"/>
    </source>
</evidence>
<feature type="binding site" evidence="23">
    <location>
        <begin position="101"/>
        <end position="105"/>
    </location>
    <ligand>
        <name>substrate</name>
    </ligand>
</feature>
<evidence type="ECO:0000256" key="1">
    <source>
        <dbReference type="ARBA" id="ARBA00001936"/>
    </source>
</evidence>
<dbReference type="GO" id="GO:0008455">
    <property type="term" value="F:alpha-1,6-mannosylglycoprotein 2-beta-N-acetylglucosaminyltransferase activity"/>
    <property type="evidence" value="ECO:0007669"/>
    <property type="project" value="UniProtKB-EC"/>
</dbReference>
<comment type="caution">
    <text evidence="26">The sequence shown here is derived from an EMBL/GenBank/DDBJ whole genome shotgun (WGS) entry which is preliminary data.</text>
</comment>
<feature type="disulfide bond" evidence="25">
    <location>
        <begin position="404"/>
        <end position="413"/>
    </location>
</feature>
<accession>A0A9J6GIX9</accession>
<evidence type="ECO:0000256" key="5">
    <source>
        <dbReference type="ARBA" id="ARBA00012613"/>
    </source>
</evidence>
<evidence type="ECO:0000256" key="2">
    <source>
        <dbReference type="ARBA" id="ARBA00004323"/>
    </source>
</evidence>
<evidence type="ECO:0000256" key="16">
    <source>
        <dbReference type="ARBA" id="ARBA00023180"/>
    </source>
</evidence>
<dbReference type="GO" id="GO:0006487">
    <property type="term" value="P:protein N-linked glycosylation"/>
    <property type="evidence" value="ECO:0007669"/>
    <property type="project" value="TreeGrafter"/>
</dbReference>
<comment type="subcellular location">
    <subcellularLocation>
        <location evidence="2">Golgi apparatus membrane</location>
        <topology evidence="2">Single-pass type II membrane protein</topology>
    </subcellularLocation>
</comment>
<dbReference type="InterPro" id="IPR029044">
    <property type="entry name" value="Nucleotide-diphossugar_trans"/>
</dbReference>
<keyword evidence="10 24" id="KW-0479">Metal-binding</keyword>
<evidence type="ECO:0000256" key="23">
    <source>
        <dbReference type="PIRSR" id="PIRSR607754-1"/>
    </source>
</evidence>
<keyword evidence="17 24" id="KW-0464">Manganese</keyword>
<feature type="disulfide bond" evidence="25">
    <location>
        <begin position="365"/>
        <end position="466"/>
    </location>
</feature>
<comment type="pathway">
    <text evidence="3">Protein modification; protein glycosylation.</text>
</comment>
<dbReference type="EMBL" id="JABSTR010000007">
    <property type="protein sequence ID" value="KAH9375445.1"/>
    <property type="molecule type" value="Genomic_DNA"/>
</dbReference>